<evidence type="ECO:0000259" key="2">
    <source>
        <dbReference type="Pfam" id="PF08241"/>
    </source>
</evidence>
<dbReference type="CDD" id="cd02440">
    <property type="entry name" value="AdoMet_MTases"/>
    <property type="match status" value="1"/>
</dbReference>
<dbReference type="InterPro" id="IPR029063">
    <property type="entry name" value="SAM-dependent_MTases_sf"/>
</dbReference>
<gene>
    <name evidence="3" type="ORF">HYN04_11755</name>
</gene>
<sequence>MRQGVSELSAFYASPLGQAARDMTTRKVLQSWGDCQGLEVLGAGYAAPFLGALSDRALRAVAIMPPEQGAEAWPSIRRSRTALAAEDALPLPNARFDRILLVHALEESPDPEALLREMTRVLAPAGRLIAVAAARNGPWAPFESTPFGHGRPFSRRQLAARLRAAGLEPTGWTRALYVPPLPWLAGWAEGFERAGSLLWPPLSGLVLMEAVKQSLALQPRPARAVARRPVRQRAAAGARPQPVGRDPAGA</sequence>
<proteinExistence type="predicted"/>
<feature type="compositionally biased region" description="Low complexity" evidence="1">
    <location>
        <begin position="232"/>
        <end position="250"/>
    </location>
</feature>
<evidence type="ECO:0000313" key="4">
    <source>
        <dbReference type="Proteomes" id="UP000247763"/>
    </source>
</evidence>
<accession>A0A2Z3HSX9</accession>
<dbReference type="KEGG" id="phb:HYN04_11755"/>
<dbReference type="EMBL" id="CP029479">
    <property type="protein sequence ID" value="AWM78362.1"/>
    <property type="molecule type" value="Genomic_DNA"/>
</dbReference>
<dbReference type="Proteomes" id="UP000247763">
    <property type="component" value="Chromosome"/>
</dbReference>
<feature type="domain" description="Methyltransferase type 11" evidence="2">
    <location>
        <begin position="71"/>
        <end position="129"/>
    </location>
</feature>
<name>A0A2Z3HSX9_9CAUL</name>
<dbReference type="AlphaFoldDB" id="A0A2Z3HSX9"/>
<dbReference type="Gene3D" id="3.40.50.150">
    <property type="entry name" value="Vaccinia Virus protein VP39"/>
    <property type="match status" value="1"/>
</dbReference>
<feature type="region of interest" description="Disordered" evidence="1">
    <location>
        <begin position="222"/>
        <end position="250"/>
    </location>
</feature>
<reference evidence="4" key="1">
    <citation type="submission" date="2018-05" db="EMBL/GenBank/DDBJ databases">
        <title>Genome sequencing of Phenylobacterium sp. HYN0004.</title>
        <authorList>
            <person name="Yi H."/>
            <person name="Baek C."/>
        </authorList>
    </citation>
    <scope>NUCLEOTIDE SEQUENCE [LARGE SCALE GENOMIC DNA]</scope>
    <source>
        <strain evidence="4">HYN0004</strain>
    </source>
</reference>
<dbReference type="RefSeq" id="WP_110450928.1">
    <property type="nucleotide sequence ID" value="NZ_CP029479.1"/>
</dbReference>
<evidence type="ECO:0000313" key="3">
    <source>
        <dbReference type="EMBL" id="AWM78362.1"/>
    </source>
</evidence>
<dbReference type="Pfam" id="PF08241">
    <property type="entry name" value="Methyltransf_11"/>
    <property type="match status" value="1"/>
</dbReference>
<dbReference type="GO" id="GO:0008168">
    <property type="term" value="F:methyltransferase activity"/>
    <property type="evidence" value="ECO:0007669"/>
    <property type="project" value="UniProtKB-KW"/>
</dbReference>
<keyword evidence="4" id="KW-1185">Reference proteome</keyword>
<dbReference type="GO" id="GO:0032259">
    <property type="term" value="P:methylation"/>
    <property type="evidence" value="ECO:0007669"/>
    <property type="project" value="UniProtKB-KW"/>
</dbReference>
<organism evidence="3 4">
    <name type="scientific">Phenylobacterium parvum</name>
    <dbReference type="NCBI Taxonomy" id="2201350"/>
    <lineage>
        <taxon>Bacteria</taxon>
        <taxon>Pseudomonadati</taxon>
        <taxon>Pseudomonadota</taxon>
        <taxon>Alphaproteobacteria</taxon>
        <taxon>Caulobacterales</taxon>
        <taxon>Caulobacteraceae</taxon>
        <taxon>Phenylobacterium</taxon>
    </lineage>
</organism>
<evidence type="ECO:0000256" key="1">
    <source>
        <dbReference type="SAM" id="MobiDB-lite"/>
    </source>
</evidence>
<keyword evidence="3" id="KW-0489">Methyltransferase</keyword>
<dbReference type="InterPro" id="IPR013216">
    <property type="entry name" value="Methyltransf_11"/>
</dbReference>
<dbReference type="SUPFAM" id="SSF53335">
    <property type="entry name" value="S-adenosyl-L-methionine-dependent methyltransferases"/>
    <property type="match status" value="1"/>
</dbReference>
<keyword evidence="3" id="KW-0808">Transferase</keyword>
<protein>
    <submittedName>
        <fullName evidence="3">Methyltransferase type 11</fullName>
    </submittedName>
</protein>
<dbReference type="OrthoDB" id="9800231at2"/>